<evidence type="ECO:0000313" key="2">
    <source>
        <dbReference type="EMBL" id="SFK95184.1"/>
    </source>
</evidence>
<dbReference type="Proteomes" id="UP000183090">
    <property type="component" value="Unassembled WGS sequence"/>
</dbReference>
<comment type="caution">
    <text evidence="2">The sequence shown here is derived from an EMBL/GenBank/DDBJ whole genome shotgun (WGS) entry which is preliminary data.</text>
</comment>
<feature type="compositionally biased region" description="Basic and acidic residues" evidence="1">
    <location>
        <begin position="45"/>
        <end position="56"/>
    </location>
</feature>
<dbReference type="EMBL" id="FOTB01000006">
    <property type="protein sequence ID" value="SFK95184.1"/>
    <property type="molecule type" value="Genomic_DNA"/>
</dbReference>
<organism evidence="2 3">
    <name type="scientific">Salinicoccus halodurans</name>
    <dbReference type="NCBI Taxonomy" id="407035"/>
    <lineage>
        <taxon>Bacteria</taxon>
        <taxon>Bacillati</taxon>
        <taxon>Bacillota</taxon>
        <taxon>Bacilli</taxon>
        <taxon>Bacillales</taxon>
        <taxon>Staphylococcaceae</taxon>
        <taxon>Salinicoccus</taxon>
    </lineage>
</organism>
<sequence length="56" mass="6142">MTALITLVFIALIAIIVAAVVLTASEIQTMRIKSRINNSTMSHPKPTEEQAKKYGK</sequence>
<dbReference type="AlphaFoldDB" id="A0AA94HIC9"/>
<proteinExistence type="predicted"/>
<gene>
    <name evidence="2" type="ORF">SAMN05216235_2721</name>
</gene>
<protein>
    <submittedName>
        <fullName evidence="2">Uncharacterized protein</fullName>
    </submittedName>
</protein>
<name>A0AA94HIC9_9STAP</name>
<feature type="region of interest" description="Disordered" evidence="1">
    <location>
        <begin position="35"/>
        <end position="56"/>
    </location>
</feature>
<evidence type="ECO:0000313" key="3">
    <source>
        <dbReference type="Proteomes" id="UP000183090"/>
    </source>
</evidence>
<accession>A0AA94HIC9</accession>
<evidence type="ECO:0000256" key="1">
    <source>
        <dbReference type="SAM" id="MobiDB-lite"/>
    </source>
</evidence>
<dbReference type="RefSeq" id="WP_158462233.1">
    <property type="nucleotide sequence ID" value="NZ_CP011366.1"/>
</dbReference>
<reference evidence="2 3" key="1">
    <citation type="submission" date="2016-10" db="EMBL/GenBank/DDBJ databases">
        <authorList>
            <person name="Varghese N."/>
            <person name="Submissions S."/>
        </authorList>
    </citation>
    <scope>NUCLEOTIDE SEQUENCE [LARGE SCALE GENOMIC DNA]</scope>
    <source>
        <strain evidence="2 3">CGMCC 1.6501</strain>
    </source>
</reference>